<reference evidence="6" key="1">
    <citation type="journal article" date="2016" name="Gigascience">
        <title>De novo construction of an expanded transcriptome assembly for the western tarnished plant bug, Lygus hesperus.</title>
        <authorList>
            <person name="Tassone E.E."/>
            <person name="Geib S.M."/>
            <person name="Hall B."/>
            <person name="Fabrick J.A."/>
            <person name="Brent C.S."/>
            <person name="Hull J.J."/>
        </authorList>
    </citation>
    <scope>NUCLEOTIDE SEQUENCE</scope>
</reference>
<dbReference type="Gene3D" id="3.80.10.10">
    <property type="entry name" value="Ribonuclease Inhibitor"/>
    <property type="match status" value="2"/>
</dbReference>
<dbReference type="PANTHER" id="PTHR24366:SF96">
    <property type="entry name" value="LEUCINE RICH REPEAT CONTAINING 53"/>
    <property type="match status" value="1"/>
</dbReference>
<feature type="compositionally biased region" description="Polar residues" evidence="3">
    <location>
        <begin position="924"/>
        <end position="935"/>
    </location>
</feature>
<feature type="compositionally biased region" description="Acidic residues" evidence="3">
    <location>
        <begin position="596"/>
        <end position="612"/>
    </location>
</feature>
<dbReference type="InterPro" id="IPR003591">
    <property type="entry name" value="Leu-rich_rpt_typical-subtyp"/>
</dbReference>
<evidence type="ECO:0000256" key="3">
    <source>
        <dbReference type="SAM" id="MobiDB-lite"/>
    </source>
</evidence>
<feature type="compositionally biased region" description="Polar residues" evidence="3">
    <location>
        <begin position="444"/>
        <end position="459"/>
    </location>
</feature>
<evidence type="ECO:0000256" key="1">
    <source>
        <dbReference type="ARBA" id="ARBA00022614"/>
    </source>
</evidence>
<feature type="compositionally biased region" description="Low complexity" evidence="3">
    <location>
        <begin position="530"/>
        <end position="541"/>
    </location>
</feature>
<keyword evidence="4" id="KW-1133">Transmembrane helix</keyword>
<proteinExistence type="predicted"/>
<feature type="signal peptide" evidence="5">
    <location>
        <begin position="1"/>
        <end position="16"/>
    </location>
</feature>
<accession>A0A146MBT8</accession>
<evidence type="ECO:0000256" key="2">
    <source>
        <dbReference type="ARBA" id="ARBA00022737"/>
    </source>
</evidence>
<keyword evidence="5" id="KW-0732">Signal</keyword>
<keyword evidence="2" id="KW-0677">Repeat</keyword>
<feature type="region of interest" description="Disordered" evidence="3">
    <location>
        <begin position="508"/>
        <end position="810"/>
    </location>
</feature>
<feature type="compositionally biased region" description="Polar residues" evidence="3">
    <location>
        <begin position="786"/>
        <end position="803"/>
    </location>
</feature>
<dbReference type="AlphaFoldDB" id="A0A146MBT8"/>
<dbReference type="Pfam" id="PF05725">
    <property type="entry name" value="FNIP"/>
    <property type="match status" value="1"/>
</dbReference>
<feature type="compositionally biased region" description="Low complexity" evidence="3">
    <location>
        <begin position="613"/>
        <end position="622"/>
    </location>
</feature>
<protein>
    <submittedName>
        <fullName evidence="6">SLIT and NTRK-like protein 5</fullName>
    </submittedName>
</protein>
<evidence type="ECO:0000256" key="5">
    <source>
        <dbReference type="SAM" id="SignalP"/>
    </source>
</evidence>
<organism evidence="6">
    <name type="scientific">Lygus hesperus</name>
    <name type="common">Western plant bug</name>
    <dbReference type="NCBI Taxonomy" id="30085"/>
    <lineage>
        <taxon>Eukaryota</taxon>
        <taxon>Metazoa</taxon>
        <taxon>Ecdysozoa</taxon>
        <taxon>Arthropoda</taxon>
        <taxon>Hexapoda</taxon>
        <taxon>Insecta</taxon>
        <taxon>Pterygota</taxon>
        <taxon>Neoptera</taxon>
        <taxon>Paraneoptera</taxon>
        <taxon>Hemiptera</taxon>
        <taxon>Heteroptera</taxon>
        <taxon>Panheteroptera</taxon>
        <taxon>Cimicomorpha</taxon>
        <taxon>Miridae</taxon>
        <taxon>Mirini</taxon>
        <taxon>Lygus</taxon>
    </lineage>
</organism>
<gene>
    <name evidence="6" type="primary">Slitrk5</name>
    <name evidence="6" type="ORF">g.86250</name>
</gene>
<dbReference type="InterPro" id="IPR008615">
    <property type="entry name" value="FNIP"/>
</dbReference>
<dbReference type="SMART" id="SM00369">
    <property type="entry name" value="LRR_TYP"/>
    <property type="match status" value="4"/>
</dbReference>
<evidence type="ECO:0000256" key="4">
    <source>
        <dbReference type="SAM" id="Phobius"/>
    </source>
</evidence>
<dbReference type="PROSITE" id="PS51257">
    <property type="entry name" value="PROKAR_LIPOPROTEIN"/>
    <property type="match status" value="1"/>
</dbReference>
<dbReference type="Pfam" id="PF13855">
    <property type="entry name" value="LRR_8"/>
    <property type="match status" value="1"/>
</dbReference>
<dbReference type="PANTHER" id="PTHR24366">
    <property type="entry name" value="IG(IMMUNOGLOBULIN) AND LRR(LEUCINE RICH REPEAT) DOMAINS"/>
    <property type="match status" value="1"/>
</dbReference>
<feature type="compositionally biased region" description="Acidic residues" evidence="3">
    <location>
        <begin position="955"/>
        <end position="966"/>
    </location>
</feature>
<dbReference type="EMBL" id="GDHC01002127">
    <property type="protein sequence ID" value="JAQ16502.1"/>
    <property type="molecule type" value="Transcribed_RNA"/>
</dbReference>
<feature type="compositionally biased region" description="Polar residues" evidence="3">
    <location>
        <begin position="416"/>
        <end position="435"/>
    </location>
</feature>
<dbReference type="InterPro" id="IPR001611">
    <property type="entry name" value="Leu-rich_rpt"/>
</dbReference>
<feature type="compositionally biased region" description="Polar residues" evidence="3">
    <location>
        <begin position="651"/>
        <end position="662"/>
    </location>
</feature>
<dbReference type="InterPro" id="IPR032675">
    <property type="entry name" value="LRR_dom_sf"/>
</dbReference>
<sequence length="997" mass="109092">MWRVVLLSWWLLGSLASCCPQHCRCFTDDDGYKVANCSKSGLLSGDIAPTIDILNFKNQLRGSRTKLEARIFRNFRGIQYLNLQNSSISHLPNDVFEGLSRVVRIDLSFNKIKHLNGVVFKSVSSLRYLNLRGNFLSLTPLEVIVSDTLQELDMGLCSITSIPLHLFGSAPNLRSLTLDGNFIQNIEYNVLPKGLTYLNLAKNNIVKPPINVFNSLRYLIRLDISDNPINCSCSLLVFQDTLSGRAGILENDVVCSNPPHLFGRKISKVNENQLCRDDYIKREGLNDLIHTRSNKKSYHVDPQVQSDEPLMMDESYGAREAAEVMFTNDETNQMGTHMENRLSLTPYQFEETGDSNGMLETMDETTPVSDTVNESPEADDPPQDMTKLDGHSTASEHVENLDEGRASDGKTIGEDLSSTGDNLVNPTPSDPSTTTHADEHLDDLTSTGGRTEPTPSQDSDLTEDLHATEMVTDVDDKSNATISDVEIISPINPDHDDELSHLELANSEATENNTNAYDSYTLPTSATEPSDYSYDSQHDYYGVSDNGTSTETLGGEAKHHTPSSPEPELDEGSGYNVDEFTEFNETSTTIPFMEEKETDPEPSLETVSDDLVDVSSTTSSDVLVDDVTTESVFTSSQEPSSTRGGHLEGVETSSDVSSTEIPTESTVESSSDASSTEPVDVEITTGTSPSPEPTSEASSSTEPSDVYDEPTDAPTTDTPTESTTEPPLLPVEMSSEPSSTESSSSDLPLEEITLPSNAITEASSTTESSEPSPDWWDSDEVEESPRPSSTEASTDNAEVSSTSPPIIFKKKPKMIEPTTEASVTQDVEVMKVNVGESEKENIREDPSRVENEKENILTTGITFVIIGCLIALILILITIIACKKKKTSKKIRLPADPEAAAGTELQDMLLPKPPDNGIKVLPKNYTNGTTPMSNGKTKEPEVQAEEAIPVLAPEPELEDQEPEEGWEDKPEPIETVTARLTMLARPQTPIFIQKSLT</sequence>
<keyword evidence="4" id="KW-0812">Transmembrane</keyword>
<feature type="chain" id="PRO_5007527809" evidence="5">
    <location>
        <begin position="17"/>
        <end position="997"/>
    </location>
</feature>
<feature type="compositionally biased region" description="Basic and acidic residues" evidence="3">
    <location>
        <begin position="386"/>
        <end position="413"/>
    </location>
</feature>
<keyword evidence="1" id="KW-0433">Leucine-rich repeat</keyword>
<feature type="compositionally biased region" description="Polar residues" evidence="3">
    <location>
        <begin position="517"/>
        <end position="528"/>
    </location>
</feature>
<feature type="transmembrane region" description="Helical" evidence="4">
    <location>
        <begin position="856"/>
        <end position="882"/>
    </location>
</feature>
<feature type="region of interest" description="Disordered" evidence="3">
    <location>
        <begin position="924"/>
        <end position="971"/>
    </location>
</feature>
<keyword evidence="4" id="KW-0472">Membrane</keyword>
<feature type="compositionally biased region" description="Low complexity" evidence="3">
    <location>
        <begin position="663"/>
        <end position="704"/>
    </location>
</feature>
<dbReference type="SUPFAM" id="SSF52058">
    <property type="entry name" value="L domain-like"/>
    <property type="match status" value="1"/>
</dbReference>
<feature type="compositionally biased region" description="Low complexity" evidence="3">
    <location>
        <begin position="763"/>
        <end position="775"/>
    </location>
</feature>
<feature type="compositionally biased region" description="Polar residues" evidence="3">
    <location>
        <begin position="364"/>
        <end position="374"/>
    </location>
</feature>
<evidence type="ECO:0000313" key="6">
    <source>
        <dbReference type="EMBL" id="JAQ16502.1"/>
    </source>
</evidence>
<name>A0A146MBT8_LYGHE</name>
<feature type="region of interest" description="Disordered" evidence="3">
    <location>
        <begin position="350"/>
        <end position="463"/>
    </location>
</feature>
<feature type="compositionally biased region" description="Polar residues" evidence="3">
    <location>
        <begin position="633"/>
        <end position="643"/>
    </location>
</feature>
<feature type="compositionally biased region" description="Low complexity" evidence="3">
    <location>
        <begin position="712"/>
        <end position="751"/>
    </location>
</feature>